<accession>A0A844GV69</accession>
<protein>
    <submittedName>
        <fullName evidence="2">DUF411 domain-containing protein</fullName>
    </submittedName>
</protein>
<dbReference type="Pfam" id="PF04214">
    <property type="entry name" value="DUF411"/>
    <property type="match status" value="1"/>
</dbReference>
<feature type="signal peptide" evidence="1">
    <location>
        <begin position="1"/>
        <end position="25"/>
    </location>
</feature>
<evidence type="ECO:0000313" key="2">
    <source>
        <dbReference type="EMBL" id="MTF38941.1"/>
    </source>
</evidence>
<evidence type="ECO:0000313" key="3">
    <source>
        <dbReference type="Proteomes" id="UP000437131"/>
    </source>
</evidence>
<sequence>MTKARLIKKLTAMATMTIISSIAFSFNIPSYAHENHENHENKAITASVWDKSTVNYNGSKKITVYSSPSCGCCGQWISHMKKHGFEVTDIKTDDIEAIKRKNNLPPELASCHTAIINGYVMEGHIPANDIKRFLSQKPSNLKGLAVAGMPIGSPGMESDKIKQPFSVLSFNNKGNITVFNQYKNY</sequence>
<dbReference type="EMBL" id="WMIA01000008">
    <property type="protein sequence ID" value="MTF38941.1"/>
    <property type="molecule type" value="Genomic_DNA"/>
</dbReference>
<dbReference type="AlphaFoldDB" id="A0A844GV69"/>
<dbReference type="InterPro" id="IPR036249">
    <property type="entry name" value="Thioredoxin-like_sf"/>
</dbReference>
<evidence type="ECO:0000256" key="1">
    <source>
        <dbReference type="SAM" id="SignalP"/>
    </source>
</evidence>
<name>A0A844GV69_9CHRO</name>
<dbReference type="SUPFAM" id="SSF52833">
    <property type="entry name" value="Thioredoxin-like"/>
    <property type="match status" value="1"/>
</dbReference>
<gene>
    <name evidence="2" type="ORF">GGC33_08365</name>
</gene>
<proteinExistence type="predicted"/>
<feature type="chain" id="PRO_5032440831" evidence="1">
    <location>
        <begin position="26"/>
        <end position="185"/>
    </location>
</feature>
<dbReference type="RefSeq" id="WP_099435689.1">
    <property type="nucleotide sequence ID" value="NZ_WMIA01000008.1"/>
</dbReference>
<dbReference type="InterPro" id="IPR007332">
    <property type="entry name" value="DUF411"/>
</dbReference>
<dbReference type="Proteomes" id="UP000437131">
    <property type="component" value="Unassembled WGS sequence"/>
</dbReference>
<dbReference type="Gene3D" id="3.40.30.10">
    <property type="entry name" value="Glutaredoxin"/>
    <property type="match status" value="1"/>
</dbReference>
<keyword evidence="1" id="KW-0732">Signal</keyword>
<organism evidence="2 3">
    <name type="scientific">Cyanobacterium aponinum 0216</name>
    <dbReference type="NCBI Taxonomy" id="2676140"/>
    <lineage>
        <taxon>Bacteria</taxon>
        <taxon>Bacillati</taxon>
        <taxon>Cyanobacteriota</taxon>
        <taxon>Cyanophyceae</taxon>
        <taxon>Oscillatoriophycideae</taxon>
        <taxon>Chroococcales</taxon>
        <taxon>Geminocystaceae</taxon>
        <taxon>Cyanobacterium</taxon>
    </lineage>
</organism>
<reference evidence="2 3" key="1">
    <citation type="submission" date="2019-11" db="EMBL/GenBank/DDBJ databases">
        <title>Isolation of a new High Light Tolerant Cyanobacteria.</title>
        <authorList>
            <person name="Dobson Z."/>
            <person name="Vaughn N."/>
            <person name="Vaughn M."/>
            <person name="Fromme P."/>
            <person name="Mazor Y."/>
        </authorList>
    </citation>
    <scope>NUCLEOTIDE SEQUENCE [LARGE SCALE GENOMIC DNA]</scope>
    <source>
        <strain evidence="2 3">0216</strain>
    </source>
</reference>
<comment type="caution">
    <text evidence="2">The sequence shown here is derived from an EMBL/GenBank/DDBJ whole genome shotgun (WGS) entry which is preliminary data.</text>
</comment>